<reference evidence="5" key="2">
    <citation type="submission" date="2020-09" db="EMBL/GenBank/DDBJ databases">
        <authorList>
            <person name="Sun Q."/>
            <person name="Sedlacek I."/>
        </authorList>
    </citation>
    <scope>NUCLEOTIDE SEQUENCE</scope>
    <source>
        <strain evidence="5">CCM 7684</strain>
    </source>
</reference>
<evidence type="ECO:0000256" key="2">
    <source>
        <dbReference type="ARBA" id="ARBA00023125"/>
    </source>
</evidence>
<evidence type="ECO:0000256" key="3">
    <source>
        <dbReference type="ARBA" id="ARBA00023163"/>
    </source>
</evidence>
<accession>A0A8J2YHP5</accession>
<keyword evidence="1" id="KW-0805">Transcription regulation</keyword>
<dbReference type="SMART" id="SM00345">
    <property type="entry name" value="HTH_GNTR"/>
    <property type="match status" value="1"/>
</dbReference>
<dbReference type="PROSITE" id="PS50949">
    <property type="entry name" value="HTH_GNTR"/>
    <property type="match status" value="1"/>
</dbReference>
<dbReference type="Gene3D" id="1.10.10.10">
    <property type="entry name" value="Winged helix-like DNA-binding domain superfamily/Winged helix DNA-binding domain"/>
    <property type="match status" value="1"/>
</dbReference>
<dbReference type="GO" id="GO:0003677">
    <property type="term" value="F:DNA binding"/>
    <property type="evidence" value="ECO:0007669"/>
    <property type="project" value="UniProtKB-KW"/>
</dbReference>
<dbReference type="SMART" id="SM00895">
    <property type="entry name" value="FCD"/>
    <property type="match status" value="1"/>
</dbReference>
<dbReference type="AlphaFoldDB" id="A0A8J2YHP5"/>
<dbReference type="Proteomes" id="UP000602745">
    <property type="component" value="Unassembled WGS sequence"/>
</dbReference>
<protein>
    <submittedName>
        <fullName evidence="5">GntR family transcriptional regulator</fullName>
    </submittedName>
</protein>
<dbReference type="PANTHER" id="PTHR43537">
    <property type="entry name" value="TRANSCRIPTIONAL REGULATOR, GNTR FAMILY"/>
    <property type="match status" value="1"/>
</dbReference>
<dbReference type="EMBL" id="BMCP01000002">
    <property type="protein sequence ID" value="GGE43559.1"/>
    <property type="molecule type" value="Genomic_DNA"/>
</dbReference>
<dbReference type="Pfam" id="PF07729">
    <property type="entry name" value="FCD"/>
    <property type="match status" value="1"/>
</dbReference>
<dbReference type="InterPro" id="IPR011711">
    <property type="entry name" value="GntR_C"/>
</dbReference>
<dbReference type="Pfam" id="PF00392">
    <property type="entry name" value="GntR"/>
    <property type="match status" value="1"/>
</dbReference>
<dbReference type="SUPFAM" id="SSF48008">
    <property type="entry name" value="GntR ligand-binding domain-like"/>
    <property type="match status" value="1"/>
</dbReference>
<dbReference type="Gene3D" id="1.20.120.530">
    <property type="entry name" value="GntR ligand-binding domain-like"/>
    <property type="match status" value="1"/>
</dbReference>
<evidence type="ECO:0000313" key="5">
    <source>
        <dbReference type="EMBL" id="GGE43559.1"/>
    </source>
</evidence>
<dbReference type="CDD" id="cd07377">
    <property type="entry name" value="WHTH_GntR"/>
    <property type="match status" value="1"/>
</dbReference>
<proteinExistence type="predicted"/>
<evidence type="ECO:0000256" key="1">
    <source>
        <dbReference type="ARBA" id="ARBA00023015"/>
    </source>
</evidence>
<keyword evidence="3" id="KW-0804">Transcription</keyword>
<keyword evidence="2" id="KW-0238">DNA-binding</keyword>
<dbReference type="InterPro" id="IPR036388">
    <property type="entry name" value="WH-like_DNA-bd_sf"/>
</dbReference>
<dbReference type="InterPro" id="IPR000524">
    <property type="entry name" value="Tscrpt_reg_HTH_GntR"/>
</dbReference>
<keyword evidence="6" id="KW-1185">Reference proteome</keyword>
<comment type="caution">
    <text evidence="5">The sequence shown here is derived from an EMBL/GenBank/DDBJ whole genome shotgun (WGS) entry which is preliminary data.</text>
</comment>
<reference evidence="5" key="1">
    <citation type="journal article" date="2014" name="Int. J. Syst. Evol. Microbiol.">
        <title>Complete genome sequence of Corynebacterium casei LMG S-19264T (=DSM 44701T), isolated from a smear-ripened cheese.</title>
        <authorList>
            <consortium name="US DOE Joint Genome Institute (JGI-PGF)"/>
            <person name="Walter F."/>
            <person name="Albersmeier A."/>
            <person name="Kalinowski J."/>
            <person name="Ruckert C."/>
        </authorList>
    </citation>
    <scope>NUCLEOTIDE SEQUENCE</scope>
    <source>
        <strain evidence="5">CCM 7684</strain>
    </source>
</reference>
<sequence length="235" mass="25877">MVGERMLVQGTIVAHPSLSDQAFAAIADAIAQGVIAPGTRIKEATIARDLGISRGPLREALRRLESHRLVERRPGLGAFVTSLSLDDLDDLFQMREVLEGAACSLAASRISDAGIAELQGLLDRHGNVLAAEGQYRQLTSDDDFHFCIIRESGSRRLFHTLCSELYLQIRMYRFCSSSKPGRAEMAMQEHRDIVAAIAARDARKAEEAMRTHIANARKNLMWTAPEAPQPLSLRG</sequence>
<dbReference type="InterPro" id="IPR036390">
    <property type="entry name" value="WH_DNA-bd_sf"/>
</dbReference>
<organism evidence="5 6">
    <name type="scientific">Agaricicola taiwanensis</name>
    <dbReference type="NCBI Taxonomy" id="591372"/>
    <lineage>
        <taxon>Bacteria</taxon>
        <taxon>Pseudomonadati</taxon>
        <taxon>Pseudomonadota</taxon>
        <taxon>Alphaproteobacteria</taxon>
        <taxon>Rhodobacterales</taxon>
        <taxon>Paracoccaceae</taxon>
        <taxon>Agaricicola</taxon>
    </lineage>
</organism>
<dbReference type="InterPro" id="IPR008920">
    <property type="entry name" value="TF_FadR/GntR_C"/>
</dbReference>
<name>A0A8J2YHP5_9RHOB</name>
<feature type="domain" description="HTH gntR-type" evidence="4">
    <location>
        <begin position="16"/>
        <end position="83"/>
    </location>
</feature>
<dbReference type="SUPFAM" id="SSF46785">
    <property type="entry name" value="Winged helix' DNA-binding domain"/>
    <property type="match status" value="1"/>
</dbReference>
<evidence type="ECO:0000313" key="6">
    <source>
        <dbReference type="Proteomes" id="UP000602745"/>
    </source>
</evidence>
<dbReference type="PANTHER" id="PTHR43537:SF49">
    <property type="entry name" value="TRANSCRIPTIONAL REGULATORY PROTEIN"/>
    <property type="match status" value="1"/>
</dbReference>
<gene>
    <name evidence="5" type="ORF">GCM10007276_20960</name>
</gene>
<evidence type="ECO:0000259" key="4">
    <source>
        <dbReference type="PROSITE" id="PS50949"/>
    </source>
</evidence>
<dbReference type="GO" id="GO:0003700">
    <property type="term" value="F:DNA-binding transcription factor activity"/>
    <property type="evidence" value="ECO:0007669"/>
    <property type="project" value="InterPro"/>
</dbReference>